<evidence type="ECO:0000256" key="6">
    <source>
        <dbReference type="SAM" id="SignalP"/>
    </source>
</evidence>
<feature type="chain" id="PRO_5026241680" evidence="6">
    <location>
        <begin position="23"/>
        <end position="315"/>
    </location>
</feature>
<dbReference type="GO" id="GO:0004252">
    <property type="term" value="F:serine-type endopeptidase activity"/>
    <property type="evidence" value="ECO:0007669"/>
    <property type="project" value="InterPro"/>
</dbReference>
<dbReference type="AlphaFoldDB" id="A0A6I8UMI4"/>
<keyword evidence="3" id="KW-0378">Hydrolase</keyword>
<dbReference type="Proteomes" id="UP000001819">
    <property type="component" value="Chromosome 2"/>
</dbReference>
<evidence type="ECO:0000256" key="5">
    <source>
        <dbReference type="ARBA" id="ARBA00023157"/>
    </source>
</evidence>
<protein>
    <submittedName>
        <fullName evidence="9">Seminase</fullName>
    </submittedName>
</protein>
<dbReference type="PROSITE" id="PS50240">
    <property type="entry name" value="TRYPSIN_DOM"/>
    <property type="match status" value="1"/>
</dbReference>
<dbReference type="FunCoup" id="A0A6I8UMI4">
    <property type="interactions" value="14"/>
</dbReference>
<organism evidence="8 9">
    <name type="scientific">Drosophila pseudoobscura pseudoobscura</name>
    <name type="common">Fruit fly</name>
    <dbReference type="NCBI Taxonomy" id="46245"/>
    <lineage>
        <taxon>Eukaryota</taxon>
        <taxon>Metazoa</taxon>
        <taxon>Ecdysozoa</taxon>
        <taxon>Arthropoda</taxon>
        <taxon>Hexapoda</taxon>
        <taxon>Insecta</taxon>
        <taxon>Pterygota</taxon>
        <taxon>Neoptera</taxon>
        <taxon>Endopterygota</taxon>
        <taxon>Diptera</taxon>
        <taxon>Brachycera</taxon>
        <taxon>Muscomorpha</taxon>
        <taxon>Ephydroidea</taxon>
        <taxon>Drosophilidae</taxon>
        <taxon>Drosophila</taxon>
        <taxon>Sophophora</taxon>
    </lineage>
</organism>
<keyword evidence="1" id="KW-0645">Protease</keyword>
<feature type="domain" description="Peptidase S1" evidence="7">
    <location>
        <begin position="103"/>
        <end position="312"/>
    </location>
</feature>
<reference evidence="8" key="1">
    <citation type="submission" date="2024-06" db="UniProtKB">
        <authorList>
            <consortium name="RefSeq"/>
        </authorList>
    </citation>
    <scope>NUCLEOTIDE SEQUENCE [LARGE SCALE GENOMIC DNA]</scope>
    <source>
        <strain evidence="8">MV2-25</strain>
    </source>
</reference>
<reference evidence="9" key="2">
    <citation type="submission" date="2025-08" db="UniProtKB">
        <authorList>
            <consortium name="RefSeq"/>
        </authorList>
    </citation>
    <scope>IDENTIFICATION</scope>
    <source>
        <strain evidence="9">MV-25-SWS-2005</strain>
        <tissue evidence="9">Whole body</tissue>
    </source>
</reference>
<accession>A0A6I8UMI4</accession>
<dbReference type="InterPro" id="IPR050430">
    <property type="entry name" value="Peptidase_S1"/>
</dbReference>
<dbReference type="GO" id="GO:0006508">
    <property type="term" value="P:proteolysis"/>
    <property type="evidence" value="ECO:0007669"/>
    <property type="project" value="UniProtKB-KW"/>
</dbReference>
<feature type="signal peptide" evidence="6">
    <location>
        <begin position="1"/>
        <end position="22"/>
    </location>
</feature>
<dbReference type="RefSeq" id="XP_001357868.3">
    <property type="nucleotide sequence ID" value="XM_001357831.4"/>
</dbReference>
<keyword evidence="8" id="KW-1185">Reference proteome</keyword>
<evidence type="ECO:0000259" key="7">
    <source>
        <dbReference type="PROSITE" id="PS50240"/>
    </source>
</evidence>
<gene>
    <name evidence="9" type="primary">intr</name>
</gene>
<name>A0A6I8UMI4_DROPS</name>
<dbReference type="KEGG" id="dpo:4800627"/>
<keyword evidence="5" id="KW-1015">Disulfide bond</keyword>
<dbReference type="InParanoid" id="A0A6I8UMI4"/>
<dbReference type="InterPro" id="IPR009003">
    <property type="entry name" value="Peptidase_S1_PA"/>
</dbReference>
<evidence type="ECO:0000313" key="8">
    <source>
        <dbReference type="Proteomes" id="UP000001819"/>
    </source>
</evidence>
<dbReference type="PANTHER" id="PTHR24276:SF94">
    <property type="entry name" value="AT20289P-RELATED"/>
    <property type="match status" value="1"/>
</dbReference>
<keyword evidence="2 6" id="KW-0732">Signal</keyword>
<dbReference type="Gene3D" id="2.40.10.10">
    <property type="entry name" value="Trypsin-like serine proteases"/>
    <property type="match status" value="2"/>
</dbReference>
<dbReference type="SUPFAM" id="SSF50494">
    <property type="entry name" value="Trypsin-like serine proteases"/>
    <property type="match status" value="1"/>
</dbReference>
<dbReference type="Pfam" id="PF00089">
    <property type="entry name" value="Trypsin"/>
    <property type="match status" value="1"/>
</dbReference>
<dbReference type="PANTHER" id="PTHR24276">
    <property type="entry name" value="POLYSERASE-RELATED"/>
    <property type="match status" value="1"/>
</dbReference>
<evidence type="ECO:0000313" key="9">
    <source>
        <dbReference type="RefSeq" id="XP_001357868.3"/>
    </source>
</evidence>
<evidence type="ECO:0000256" key="3">
    <source>
        <dbReference type="ARBA" id="ARBA00022801"/>
    </source>
</evidence>
<evidence type="ECO:0000256" key="1">
    <source>
        <dbReference type="ARBA" id="ARBA00022670"/>
    </source>
</evidence>
<sequence length="315" mass="34986">MLPMRLLLVLCWTSVTTNQAAKQPIPQLMVGEMPASGQPYQIVRIIEYVVPHPYRPQDGQIENTTAADSLEIFAPHPESQFNKNPNTNTANHAEQTLAKTFHIIARASPIVATKFLIKIYAMGSNTPCTGALISYRLVLTSSQCFPPNQTPVPRDYKVQVTQNALYEVSSIILGPSSGLDRYMALMVLKTFVVEPEVQTVALCDAPPRRADTIIMHMSKGSPHFLRTQIISNRACKSSFAKVENAYITESMFCAHNSNKRMDCQTTKGDPLVHRERLCGINIYGPSCVDGATNGDLYVNVFKAKAYLQTMIARYN</sequence>
<dbReference type="InterPro" id="IPR043504">
    <property type="entry name" value="Peptidase_S1_PA_chymotrypsin"/>
</dbReference>
<keyword evidence="4" id="KW-0720">Serine protease</keyword>
<dbReference type="InterPro" id="IPR001254">
    <property type="entry name" value="Trypsin_dom"/>
</dbReference>
<evidence type="ECO:0000256" key="2">
    <source>
        <dbReference type="ARBA" id="ARBA00022729"/>
    </source>
</evidence>
<evidence type="ECO:0000256" key="4">
    <source>
        <dbReference type="ARBA" id="ARBA00022825"/>
    </source>
</evidence>
<proteinExistence type="predicted"/>